<keyword evidence="3" id="KW-0963">Cytoplasm</keyword>
<comment type="subcellular location">
    <subcellularLocation>
        <location evidence="1">Cytoplasm</location>
        <location evidence="1">Cytoskeleton</location>
    </subcellularLocation>
</comment>
<dbReference type="AlphaFoldDB" id="A0AAD8IPG4"/>
<comment type="caution">
    <text evidence="8">The sequence shown here is derived from an EMBL/GenBank/DDBJ whole genome shotgun (WGS) entry which is preliminary data.</text>
</comment>
<dbReference type="Gene3D" id="3.30.420.40">
    <property type="match status" value="1"/>
</dbReference>
<keyword evidence="9" id="KW-1185">Reference proteome</keyword>
<evidence type="ECO:0000256" key="2">
    <source>
        <dbReference type="ARBA" id="ARBA00006752"/>
    </source>
</evidence>
<dbReference type="FunFam" id="3.30.420.40:FF:000148">
    <property type="entry name" value="Actin, alpha skeletal muscle"/>
    <property type="match status" value="1"/>
</dbReference>
<evidence type="ECO:0000313" key="9">
    <source>
        <dbReference type="Proteomes" id="UP001237642"/>
    </source>
</evidence>
<proteinExistence type="inferred from homology"/>
<dbReference type="PRINTS" id="PR00190">
    <property type="entry name" value="ACTIN"/>
</dbReference>
<keyword evidence="6" id="KW-0206">Cytoskeleton</keyword>
<reference evidence="8" key="1">
    <citation type="submission" date="2023-02" db="EMBL/GenBank/DDBJ databases">
        <title>Genome of toxic invasive species Heracleum sosnowskyi carries increased number of genes despite the absence of recent whole-genome duplications.</title>
        <authorList>
            <person name="Schelkunov M."/>
            <person name="Shtratnikova V."/>
            <person name="Makarenko M."/>
            <person name="Klepikova A."/>
            <person name="Omelchenko D."/>
            <person name="Novikova G."/>
            <person name="Obukhova E."/>
            <person name="Bogdanov V."/>
            <person name="Penin A."/>
            <person name="Logacheva M."/>
        </authorList>
    </citation>
    <scope>NUCLEOTIDE SEQUENCE</scope>
    <source>
        <strain evidence="8">Hsosn_3</strain>
        <tissue evidence="8">Leaf</tissue>
    </source>
</reference>
<dbReference type="Pfam" id="PF00022">
    <property type="entry name" value="Actin"/>
    <property type="match status" value="1"/>
</dbReference>
<sequence length="195" mass="21630">MADEEEIQPLVVDNGTGMVKEGESEGKDEEEAEHEADKEGEPEATQSENSECPENSVLNNQPQPLPLQSENSEESAQDQENSKAQVAMLFPSKDEEGLSVVMVDTEHRRRENVVKRSGEERRRAGFASDDAPRSVFPSIVGRPRHTGVMVGMGQKDAYVGDEAQSKIGILTLKYPIEHGIVNNWDDMEKIGHHTF</sequence>
<evidence type="ECO:0000256" key="3">
    <source>
        <dbReference type="ARBA" id="ARBA00022490"/>
    </source>
</evidence>
<dbReference type="Proteomes" id="UP001237642">
    <property type="component" value="Unassembled WGS sequence"/>
</dbReference>
<dbReference type="InterPro" id="IPR004000">
    <property type="entry name" value="Actin"/>
</dbReference>
<protein>
    <recommendedName>
        <fullName evidence="10">Actin</fullName>
    </recommendedName>
</protein>
<dbReference type="GO" id="GO:0005524">
    <property type="term" value="F:ATP binding"/>
    <property type="evidence" value="ECO:0007669"/>
    <property type="project" value="UniProtKB-KW"/>
</dbReference>
<feature type="compositionally biased region" description="Polar residues" evidence="7">
    <location>
        <begin position="45"/>
        <end position="70"/>
    </location>
</feature>
<dbReference type="FunFam" id="2.30.36.70:FF:000001">
    <property type="entry name" value="Actin, alpha skeletal muscle"/>
    <property type="match status" value="1"/>
</dbReference>
<keyword evidence="4" id="KW-0547">Nucleotide-binding</keyword>
<feature type="region of interest" description="Disordered" evidence="7">
    <location>
        <begin position="1"/>
        <end position="84"/>
    </location>
</feature>
<dbReference type="InterPro" id="IPR043129">
    <property type="entry name" value="ATPase_NBD"/>
</dbReference>
<dbReference type="SUPFAM" id="SSF53067">
    <property type="entry name" value="Actin-like ATPase domain"/>
    <property type="match status" value="1"/>
</dbReference>
<reference evidence="8" key="2">
    <citation type="submission" date="2023-05" db="EMBL/GenBank/DDBJ databases">
        <authorList>
            <person name="Schelkunov M.I."/>
        </authorList>
    </citation>
    <scope>NUCLEOTIDE SEQUENCE</scope>
    <source>
        <strain evidence="8">Hsosn_3</strain>
        <tissue evidence="8">Leaf</tissue>
    </source>
</reference>
<organism evidence="8 9">
    <name type="scientific">Heracleum sosnowskyi</name>
    <dbReference type="NCBI Taxonomy" id="360622"/>
    <lineage>
        <taxon>Eukaryota</taxon>
        <taxon>Viridiplantae</taxon>
        <taxon>Streptophyta</taxon>
        <taxon>Embryophyta</taxon>
        <taxon>Tracheophyta</taxon>
        <taxon>Spermatophyta</taxon>
        <taxon>Magnoliopsida</taxon>
        <taxon>eudicotyledons</taxon>
        <taxon>Gunneridae</taxon>
        <taxon>Pentapetalae</taxon>
        <taxon>asterids</taxon>
        <taxon>campanulids</taxon>
        <taxon>Apiales</taxon>
        <taxon>Apiaceae</taxon>
        <taxon>Apioideae</taxon>
        <taxon>apioid superclade</taxon>
        <taxon>Tordylieae</taxon>
        <taxon>Tordyliinae</taxon>
        <taxon>Heracleum</taxon>
    </lineage>
</organism>
<comment type="similarity">
    <text evidence="2">Belongs to the actin family.</text>
</comment>
<accession>A0AAD8IPG4</accession>
<dbReference type="GO" id="GO:0005856">
    <property type="term" value="C:cytoskeleton"/>
    <property type="evidence" value="ECO:0007669"/>
    <property type="project" value="UniProtKB-SubCell"/>
</dbReference>
<dbReference type="PANTHER" id="PTHR11937">
    <property type="entry name" value="ACTIN"/>
    <property type="match status" value="1"/>
</dbReference>
<evidence type="ECO:0008006" key="10">
    <source>
        <dbReference type="Google" id="ProtNLM"/>
    </source>
</evidence>
<feature type="compositionally biased region" description="Basic and acidic residues" evidence="7">
    <location>
        <begin position="109"/>
        <end position="123"/>
    </location>
</feature>
<name>A0AAD8IPG4_9APIA</name>
<dbReference type="Gene3D" id="2.30.36.70">
    <property type="entry name" value="Actin, Chain A, domain 2"/>
    <property type="match status" value="1"/>
</dbReference>
<evidence type="ECO:0000256" key="1">
    <source>
        <dbReference type="ARBA" id="ARBA00004245"/>
    </source>
</evidence>
<evidence type="ECO:0000256" key="5">
    <source>
        <dbReference type="ARBA" id="ARBA00022840"/>
    </source>
</evidence>
<feature type="region of interest" description="Disordered" evidence="7">
    <location>
        <begin position="109"/>
        <end position="130"/>
    </location>
</feature>
<evidence type="ECO:0000256" key="7">
    <source>
        <dbReference type="SAM" id="MobiDB-lite"/>
    </source>
</evidence>
<dbReference type="EMBL" id="JAUIZM010000004">
    <property type="protein sequence ID" value="KAK1388793.1"/>
    <property type="molecule type" value="Genomic_DNA"/>
</dbReference>
<evidence type="ECO:0000313" key="8">
    <source>
        <dbReference type="EMBL" id="KAK1388793.1"/>
    </source>
</evidence>
<evidence type="ECO:0000256" key="4">
    <source>
        <dbReference type="ARBA" id="ARBA00022741"/>
    </source>
</evidence>
<gene>
    <name evidence="8" type="ORF">POM88_016971</name>
</gene>
<evidence type="ECO:0000256" key="6">
    <source>
        <dbReference type="ARBA" id="ARBA00023212"/>
    </source>
</evidence>
<keyword evidence="5" id="KW-0067">ATP-binding</keyword>